<feature type="binding site" evidence="10">
    <location>
        <position position="29"/>
    </location>
    <ligand>
        <name>K(+)</name>
        <dbReference type="ChEBI" id="CHEBI:29103"/>
        <label>1</label>
    </ligand>
</feature>
<dbReference type="FunFam" id="3.40.309.10:FF:000014">
    <property type="entry name" value="NAD/NADP-dependent betaine aldehyde dehydrogenase"/>
    <property type="match status" value="1"/>
</dbReference>
<feature type="binding site" evidence="10">
    <location>
        <position position="96"/>
    </location>
    <ligand>
        <name>K(+)</name>
        <dbReference type="ChEBI" id="CHEBI:29103"/>
        <label>1</label>
    </ligand>
</feature>
<reference evidence="14 15" key="1">
    <citation type="submission" date="2019-03" db="EMBL/GenBank/DDBJ databases">
        <title>Genomic Encyclopedia of Type Strains, Phase IV (KMG-IV): sequencing the most valuable type-strain genomes for metagenomic binning, comparative biology and taxonomic classification.</title>
        <authorList>
            <person name="Goeker M."/>
        </authorList>
    </citation>
    <scope>NUCLEOTIDE SEQUENCE [LARGE SCALE GENOMIC DNA]</scope>
    <source>
        <strain evidence="14 15">DSM 18577</strain>
    </source>
</reference>
<feature type="binding site" evidence="10">
    <location>
        <position position="255"/>
    </location>
    <ligand>
        <name>NAD(+)</name>
        <dbReference type="ChEBI" id="CHEBI:57540"/>
    </ligand>
</feature>
<evidence type="ECO:0000256" key="12">
    <source>
        <dbReference type="RuleBase" id="RU003345"/>
    </source>
</evidence>
<feature type="domain" description="Aldehyde dehydrogenase" evidence="13">
    <location>
        <begin position="22"/>
        <end position="480"/>
    </location>
</feature>
<feature type="active site" description="Charge relay system" evidence="10">
    <location>
        <position position="465"/>
    </location>
</feature>
<keyword evidence="4 10" id="KW-0560">Oxidoreductase</keyword>
<feature type="active site" evidence="11">
    <location>
        <position position="253"/>
    </location>
</feature>
<feature type="active site" description="Proton acceptor" evidence="10">
    <location>
        <position position="253"/>
    </location>
</feature>
<comment type="subunit">
    <text evidence="9 10">Dimer of dimers.</text>
</comment>
<evidence type="ECO:0000256" key="3">
    <source>
        <dbReference type="ARBA" id="ARBA00022958"/>
    </source>
</evidence>
<evidence type="ECO:0000256" key="5">
    <source>
        <dbReference type="ARBA" id="ARBA00023027"/>
    </source>
</evidence>
<feature type="binding site" evidence="10">
    <location>
        <position position="388"/>
    </location>
    <ligand>
        <name>NAD(+)</name>
        <dbReference type="ChEBI" id="CHEBI:57540"/>
    </ligand>
</feature>
<keyword evidence="3 10" id="KW-0630">Potassium</keyword>
<feature type="site" description="Seems to be a necessary countercharge to the potassium cations" evidence="10">
    <location>
        <position position="249"/>
    </location>
</feature>
<evidence type="ECO:0000256" key="10">
    <source>
        <dbReference type="HAMAP-Rule" id="MF_00804"/>
    </source>
</evidence>
<dbReference type="PROSITE" id="PS00070">
    <property type="entry name" value="ALDEHYDE_DEHYDR_CYS"/>
    <property type="match status" value="1"/>
</dbReference>
<comment type="function">
    <text evidence="10">Involved in the biosynthesis of the osmoprotectant glycine betaine. Catalyzes the irreversible oxidation of betaine aldehyde to the corresponding acid.</text>
</comment>
<dbReference type="Gene3D" id="3.40.309.10">
    <property type="entry name" value="Aldehyde Dehydrogenase, Chain A, domain 2"/>
    <property type="match status" value="1"/>
</dbReference>
<dbReference type="InterPro" id="IPR016160">
    <property type="entry name" value="Ald_DH_CS_CYS"/>
</dbReference>
<comment type="catalytic activity">
    <reaction evidence="8">
        <text>betaine aldehyde + NAD(+) + H2O = glycine betaine + NADH + 2 H(+)</text>
        <dbReference type="Rhea" id="RHEA:15305"/>
        <dbReference type="ChEBI" id="CHEBI:15377"/>
        <dbReference type="ChEBI" id="CHEBI:15378"/>
        <dbReference type="ChEBI" id="CHEBI:15710"/>
        <dbReference type="ChEBI" id="CHEBI:17750"/>
        <dbReference type="ChEBI" id="CHEBI:57540"/>
        <dbReference type="ChEBI" id="CHEBI:57945"/>
        <dbReference type="EC" id="1.2.1.8"/>
    </reaction>
    <physiologicalReaction direction="left-to-right" evidence="8">
        <dbReference type="Rhea" id="RHEA:15306"/>
    </physiologicalReaction>
</comment>
<keyword evidence="10" id="KW-0521">NADP</keyword>
<feature type="binding site" evidence="10">
    <location>
        <position position="461"/>
    </location>
    <ligand>
        <name>K(+)</name>
        <dbReference type="ChEBI" id="CHEBI:29103"/>
        <label>2</label>
    </ligand>
</feature>
<dbReference type="InterPro" id="IPR016163">
    <property type="entry name" value="Ald_DH_C"/>
</dbReference>
<feature type="binding site" description="covalent" evidence="10">
    <location>
        <position position="287"/>
    </location>
    <ligand>
        <name>NAD(+)</name>
        <dbReference type="ChEBI" id="CHEBI:57540"/>
    </ligand>
</feature>
<evidence type="ECO:0000256" key="9">
    <source>
        <dbReference type="ARBA" id="ARBA00065931"/>
    </source>
</evidence>
<comment type="caution">
    <text evidence="14">The sequence shown here is derived from an EMBL/GenBank/DDBJ whole genome shotgun (WGS) entry which is preliminary data.</text>
</comment>
<evidence type="ECO:0000256" key="7">
    <source>
        <dbReference type="ARBA" id="ARBA00051919"/>
    </source>
</evidence>
<keyword evidence="6 10" id="KW-0558">Oxidation</keyword>
<comment type="catalytic activity">
    <reaction evidence="7">
        <text>betaine aldehyde + NADP(+) + H2O = glycine betaine + NADPH + 2 H(+)</text>
        <dbReference type="Rhea" id="RHEA:30067"/>
        <dbReference type="ChEBI" id="CHEBI:15377"/>
        <dbReference type="ChEBI" id="CHEBI:15378"/>
        <dbReference type="ChEBI" id="CHEBI:15710"/>
        <dbReference type="ChEBI" id="CHEBI:17750"/>
        <dbReference type="ChEBI" id="CHEBI:57783"/>
        <dbReference type="ChEBI" id="CHEBI:58349"/>
    </reaction>
    <physiologicalReaction direction="left-to-right" evidence="7">
        <dbReference type="Rhea" id="RHEA:30068"/>
    </physiologicalReaction>
</comment>
<keyword evidence="5 10" id="KW-0520">NAD</keyword>
<protein>
    <recommendedName>
        <fullName evidence="10">Betaine aldehyde dehydrogenase</fullName>
        <shortName evidence="10">BADH</shortName>
        <ecNumber evidence="10">1.2.1.8</ecNumber>
    </recommendedName>
</protein>
<dbReference type="Gene3D" id="3.40.605.10">
    <property type="entry name" value="Aldehyde Dehydrogenase, Chain A, domain 1"/>
    <property type="match status" value="1"/>
</dbReference>
<organism evidence="14 15">
    <name type="scientific">Celerinatantimonas diazotrophica</name>
    <dbReference type="NCBI Taxonomy" id="412034"/>
    <lineage>
        <taxon>Bacteria</taxon>
        <taxon>Pseudomonadati</taxon>
        <taxon>Pseudomonadota</taxon>
        <taxon>Gammaproteobacteria</taxon>
        <taxon>Celerinatantimonadaceae</taxon>
        <taxon>Celerinatantimonas</taxon>
    </lineage>
</organism>
<dbReference type="CDD" id="cd07090">
    <property type="entry name" value="ALDH_F9_TMBADH"/>
    <property type="match status" value="1"/>
</dbReference>
<dbReference type="Proteomes" id="UP000295565">
    <property type="component" value="Unassembled WGS sequence"/>
</dbReference>
<evidence type="ECO:0000256" key="1">
    <source>
        <dbReference type="ARBA" id="ARBA00009986"/>
    </source>
</evidence>
<sequence>MSLQSPMGHQQLYIAGRYHRATSNETFKTINPATGELLAEVDQASQNDVNQAVKSALEGFAIWSQMSPQERSRILLKAVALLRERNDELAKLEVLDTGKPLQEANCVDIITGADVIEYYAGLVPAMQGEQQPLSNTSFFYTRREPLGVCAGIGAWNYPIQIAMWKSAPALAAGNAMIFKPSEETPLSALKLAEIYSEAGVPDGVFNVVQGDYRVGQMLTAHPDIAKVSFTGEVGTGKKVMSDAAQTLKEVTMELGGKSPLIIFDDADLYTAVSGAMVANFYTQGEVCTNGTRVFVQRGIYNQFIEQLRERTAKLTIGDPLDPNTQVGALISEKQLSKVLEYIELAKRSGANLIAGGERVTHGVLANGFFIAPTIFADCTDEMPNVKDEIFGPVMSILPFDSEQEVIERANATQYGLAAGLFSKDLSRAHRVIHQLEAGICWINTWGDSPAAMPVGGYKHSGVGRENGIETLKHYTQTKSVYIELGTFESPYV</sequence>
<dbReference type="NCBIfam" id="NF009725">
    <property type="entry name" value="PRK13252.1"/>
    <property type="match status" value="1"/>
</dbReference>
<feature type="binding site" evidence="10">
    <location>
        <begin position="179"/>
        <end position="182"/>
    </location>
    <ligand>
        <name>NAD(+)</name>
        <dbReference type="ChEBI" id="CHEBI:57540"/>
    </ligand>
</feature>
<dbReference type="GO" id="GO:0046872">
    <property type="term" value="F:metal ion binding"/>
    <property type="evidence" value="ECO:0007669"/>
    <property type="project" value="UniProtKB-KW"/>
</dbReference>
<comment type="pathway">
    <text evidence="10">Amine and polyamine biosynthesis; betaine biosynthesis via choline pathway; betaine from betaine aldehyde: step 1/1.</text>
</comment>
<dbReference type="InterPro" id="IPR011264">
    <property type="entry name" value="BADH"/>
</dbReference>
<keyword evidence="2 10" id="KW-0479">Metal-binding</keyword>
<evidence type="ECO:0000256" key="6">
    <source>
        <dbReference type="ARBA" id="ARBA00023097"/>
    </source>
</evidence>
<feature type="binding site" evidence="10">
    <location>
        <position position="30"/>
    </location>
    <ligand>
        <name>K(+)</name>
        <dbReference type="ChEBI" id="CHEBI:29103"/>
        <label>1</label>
    </ligand>
</feature>
<feature type="modified residue" description="Cysteine sulfenic acid (-SOH)" evidence="10">
    <location>
        <position position="287"/>
    </location>
</feature>
<dbReference type="EC" id="1.2.1.8" evidence="10"/>
<evidence type="ECO:0000256" key="8">
    <source>
        <dbReference type="ARBA" id="ARBA00052192"/>
    </source>
</evidence>
<gene>
    <name evidence="10" type="primary">betB</name>
    <name evidence="14" type="ORF">EV690_0529</name>
</gene>
<dbReference type="FunFam" id="3.40.605.10:FF:000026">
    <property type="entry name" value="Aldehyde dehydrogenase, putative"/>
    <property type="match status" value="1"/>
</dbReference>
<comment type="cofactor">
    <cofactor evidence="10">
        <name>K(+)</name>
        <dbReference type="ChEBI" id="CHEBI:29103"/>
    </cofactor>
    <text evidence="10">Binds 2 potassium ions per subunit.</text>
</comment>
<evidence type="ECO:0000313" key="14">
    <source>
        <dbReference type="EMBL" id="TCK61088.1"/>
    </source>
</evidence>
<evidence type="ECO:0000259" key="13">
    <source>
        <dbReference type="Pfam" id="PF00171"/>
    </source>
</evidence>
<dbReference type="InterPro" id="IPR016162">
    <property type="entry name" value="Ald_DH_N"/>
</dbReference>
<dbReference type="GO" id="GO:0008802">
    <property type="term" value="F:betaine-aldehyde dehydrogenase (NAD+) activity"/>
    <property type="evidence" value="ECO:0007669"/>
    <property type="project" value="UniProtKB-UniRule"/>
</dbReference>
<dbReference type="InterPro" id="IPR016161">
    <property type="entry name" value="Ald_DH/histidinol_DH"/>
</dbReference>
<feature type="binding site" evidence="10">
    <location>
        <position position="247"/>
    </location>
    <ligand>
        <name>K(+)</name>
        <dbReference type="ChEBI" id="CHEBI:29103"/>
        <label>2</label>
    </ligand>
</feature>
<feature type="active site" description="Charge relay system" evidence="10">
    <location>
        <position position="165"/>
    </location>
</feature>
<dbReference type="SUPFAM" id="SSF53720">
    <property type="entry name" value="ALDH-like"/>
    <property type="match status" value="1"/>
</dbReference>
<dbReference type="HAMAP" id="MF_00804">
    <property type="entry name" value="BADH"/>
    <property type="match status" value="1"/>
</dbReference>
<evidence type="ECO:0000256" key="4">
    <source>
        <dbReference type="ARBA" id="ARBA00023002"/>
    </source>
</evidence>
<dbReference type="NCBIfam" id="TIGR01804">
    <property type="entry name" value="BADH"/>
    <property type="match status" value="1"/>
</dbReference>
<proteinExistence type="inferred from homology"/>
<evidence type="ECO:0000256" key="2">
    <source>
        <dbReference type="ARBA" id="ARBA00022723"/>
    </source>
</evidence>
<comment type="similarity">
    <text evidence="1 10 12">Belongs to the aldehyde dehydrogenase family.</text>
</comment>
<dbReference type="InterPro" id="IPR015590">
    <property type="entry name" value="Aldehyde_DH_dom"/>
</dbReference>
<dbReference type="UniPathway" id="UPA00529">
    <property type="reaction ID" value="UER00386"/>
</dbReference>
<dbReference type="GO" id="GO:0019285">
    <property type="term" value="P:glycine betaine biosynthetic process from choline"/>
    <property type="evidence" value="ECO:0007669"/>
    <property type="project" value="UniProtKB-UniRule"/>
</dbReference>
<dbReference type="PROSITE" id="PS00687">
    <property type="entry name" value="ALDEHYDE_DEHYDR_GLU"/>
    <property type="match status" value="1"/>
</dbReference>
<dbReference type="EMBL" id="SMGD01000006">
    <property type="protein sequence ID" value="TCK61088.1"/>
    <property type="molecule type" value="Genomic_DNA"/>
</dbReference>
<dbReference type="InterPro" id="IPR029510">
    <property type="entry name" value="Ald_DH_CS_GLU"/>
</dbReference>
<dbReference type="Pfam" id="PF00171">
    <property type="entry name" value="Aldedh"/>
    <property type="match status" value="1"/>
</dbReference>
<name>A0A4R1K9K5_9GAMM</name>
<evidence type="ECO:0000313" key="15">
    <source>
        <dbReference type="Proteomes" id="UP000295565"/>
    </source>
</evidence>
<keyword evidence="15" id="KW-1185">Reference proteome</keyword>
<dbReference type="PANTHER" id="PTHR11699">
    <property type="entry name" value="ALDEHYDE DEHYDROGENASE-RELATED"/>
    <property type="match status" value="1"/>
</dbReference>
<dbReference type="AlphaFoldDB" id="A0A4R1K9K5"/>
<comment type="caution">
    <text evidence="10">Lacks conserved residue(s) required for the propagation of feature annotation.</text>
</comment>
<accession>A0A4R1K9K5</accession>
<feature type="active site" description="Nucleophile" evidence="10">
    <location>
        <position position="287"/>
    </location>
</feature>
<evidence type="ECO:0000256" key="11">
    <source>
        <dbReference type="PROSITE-ProRule" id="PRU10007"/>
    </source>
</evidence>
<feature type="binding site" evidence="10">
    <location>
        <position position="458"/>
    </location>
    <ligand>
        <name>K(+)</name>
        <dbReference type="ChEBI" id="CHEBI:29103"/>
        <label>2</label>
    </ligand>
</feature>
<feature type="binding site" evidence="10">
    <location>
        <begin position="153"/>
        <end position="155"/>
    </location>
    <ligand>
        <name>NAD(+)</name>
        <dbReference type="ChEBI" id="CHEBI:57540"/>
    </ligand>
</feature>
<dbReference type="FunFam" id="3.40.605.10:FF:000007">
    <property type="entry name" value="NAD/NADP-dependent betaine aldehyde dehydrogenase"/>
    <property type="match status" value="1"/>
</dbReference>